<dbReference type="STRING" id="1182545.A0A072PF95"/>
<dbReference type="AlphaFoldDB" id="A0A072PF95"/>
<keyword evidence="2" id="KW-1185">Reference proteome</keyword>
<sequence>MKSYPSQTPSNGSSFTEVIHSDTYPFIDSKTRSNLTNWAVFITGGNRGVGKAITLSFARAGAKFIGLGCNDGFGNTKNEIQSIAKNANRIAPEVHCLLLDVTDRGSVSAAAAQI</sequence>
<protein>
    <submittedName>
        <fullName evidence="1">Uncharacterized protein</fullName>
    </submittedName>
</protein>
<evidence type="ECO:0000313" key="1">
    <source>
        <dbReference type="EMBL" id="KEF54230.1"/>
    </source>
</evidence>
<dbReference type="InterPro" id="IPR036291">
    <property type="entry name" value="NAD(P)-bd_dom_sf"/>
</dbReference>
<reference evidence="1 2" key="1">
    <citation type="submission" date="2013-03" db="EMBL/GenBank/DDBJ databases">
        <title>The Genome Sequence of Exophiala aquamarina CBS 119918.</title>
        <authorList>
            <consortium name="The Broad Institute Genomics Platform"/>
            <person name="Cuomo C."/>
            <person name="de Hoog S."/>
            <person name="Gorbushina A."/>
            <person name="Walker B."/>
            <person name="Young S.K."/>
            <person name="Zeng Q."/>
            <person name="Gargeya S."/>
            <person name="Fitzgerald M."/>
            <person name="Haas B."/>
            <person name="Abouelleil A."/>
            <person name="Allen A.W."/>
            <person name="Alvarado L."/>
            <person name="Arachchi H.M."/>
            <person name="Berlin A.M."/>
            <person name="Chapman S.B."/>
            <person name="Gainer-Dewar J."/>
            <person name="Goldberg J."/>
            <person name="Griggs A."/>
            <person name="Gujja S."/>
            <person name="Hansen M."/>
            <person name="Howarth C."/>
            <person name="Imamovic A."/>
            <person name="Ireland A."/>
            <person name="Larimer J."/>
            <person name="McCowan C."/>
            <person name="Murphy C."/>
            <person name="Pearson M."/>
            <person name="Poon T.W."/>
            <person name="Priest M."/>
            <person name="Roberts A."/>
            <person name="Saif S."/>
            <person name="Shea T."/>
            <person name="Sisk P."/>
            <person name="Sykes S."/>
            <person name="Wortman J."/>
            <person name="Nusbaum C."/>
            <person name="Birren B."/>
        </authorList>
    </citation>
    <scope>NUCLEOTIDE SEQUENCE [LARGE SCALE GENOMIC DNA]</scope>
    <source>
        <strain evidence="1 2">CBS 119918</strain>
    </source>
</reference>
<proteinExistence type="predicted"/>
<dbReference type="RefSeq" id="XP_013256820.1">
    <property type="nucleotide sequence ID" value="XM_013401366.1"/>
</dbReference>
<accession>A0A072PF95</accession>
<dbReference type="GeneID" id="25284305"/>
<dbReference type="EMBL" id="AMGV01000010">
    <property type="protein sequence ID" value="KEF54230.1"/>
    <property type="molecule type" value="Genomic_DNA"/>
</dbReference>
<dbReference type="HOGENOM" id="CLU_2121061_0_0_1"/>
<dbReference type="Proteomes" id="UP000027920">
    <property type="component" value="Unassembled WGS sequence"/>
</dbReference>
<dbReference type="VEuPathDB" id="FungiDB:A1O9_09396"/>
<dbReference type="Pfam" id="PF00106">
    <property type="entry name" value="adh_short"/>
    <property type="match status" value="1"/>
</dbReference>
<comment type="caution">
    <text evidence="1">The sequence shown here is derived from an EMBL/GenBank/DDBJ whole genome shotgun (WGS) entry which is preliminary data.</text>
</comment>
<name>A0A072PF95_9EURO</name>
<dbReference type="OrthoDB" id="1933717at2759"/>
<dbReference type="InterPro" id="IPR002347">
    <property type="entry name" value="SDR_fam"/>
</dbReference>
<dbReference type="SUPFAM" id="SSF51735">
    <property type="entry name" value="NAD(P)-binding Rossmann-fold domains"/>
    <property type="match status" value="1"/>
</dbReference>
<gene>
    <name evidence="1" type="ORF">A1O9_09396</name>
</gene>
<evidence type="ECO:0000313" key="2">
    <source>
        <dbReference type="Proteomes" id="UP000027920"/>
    </source>
</evidence>
<organism evidence="1 2">
    <name type="scientific">Exophiala aquamarina CBS 119918</name>
    <dbReference type="NCBI Taxonomy" id="1182545"/>
    <lineage>
        <taxon>Eukaryota</taxon>
        <taxon>Fungi</taxon>
        <taxon>Dikarya</taxon>
        <taxon>Ascomycota</taxon>
        <taxon>Pezizomycotina</taxon>
        <taxon>Eurotiomycetes</taxon>
        <taxon>Chaetothyriomycetidae</taxon>
        <taxon>Chaetothyriales</taxon>
        <taxon>Herpotrichiellaceae</taxon>
        <taxon>Exophiala</taxon>
    </lineage>
</organism>
<dbReference type="Gene3D" id="3.40.50.720">
    <property type="entry name" value="NAD(P)-binding Rossmann-like Domain"/>
    <property type="match status" value="1"/>
</dbReference>